<dbReference type="SUPFAM" id="SSF53335">
    <property type="entry name" value="S-adenosyl-L-methionine-dependent methyltransferases"/>
    <property type="match status" value="1"/>
</dbReference>
<dbReference type="OrthoDB" id="186626at2759"/>
<sequence length="236" mass="26575">MHEGTQLTSTKWKGGREQQLLQYIRTRPDIDHIKGRPERVLAVIDDFAKEEYFLINIGHDKGQKVVNLITEKTPQIAVKLGGYIGYSAILFASQMRSSTEEPGRSRLQYWSLEFDAEIAAIAREIVEIAGLSSVVSVIEGTAEESLRKLHAQGKFSHIDFLFLDHVEDLYIQDLKVVQDLGLLRSGAMIVADNVLIPGAPEYRKYVRNHDGLETWAIPGLIVPSDMQDEMDVSRVI</sequence>
<evidence type="ECO:0000313" key="7">
    <source>
        <dbReference type="EMBL" id="KAF7189410.1"/>
    </source>
</evidence>
<proteinExistence type="inferred from homology"/>
<keyword evidence="4" id="KW-0949">S-adenosyl-L-methionine</keyword>
<name>A0A8H6VJU6_9PEZI</name>
<dbReference type="GO" id="GO:0032259">
    <property type="term" value="P:methylation"/>
    <property type="evidence" value="ECO:0007669"/>
    <property type="project" value="UniProtKB-KW"/>
</dbReference>
<keyword evidence="9" id="KW-1185">Reference proteome</keyword>
<dbReference type="AlphaFoldDB" id="A0A8H6VJU6"/>
<keyword evidence="5" id="KW-0128">Catecholamine metabolism</keyword>
<gene>
    <name evidence="8" type="ORF">HII31_09116</name>
    <name evidence="7" type="ORF">HII31_09255</name>
</gene>
<evidence type="ECO:0000256" key="3">
    <source>
        <dbReference type="ARBA" id="ARBA00022679"/>
    </source>
</evidence>
<dbReference type="GO" id="GO:0008171">
    <property type="term" value="F:O-methyltransferase activity"/>
    <property type="evidence" value="ECO:0007669"/>
    <property type="project" value="InterPro"/>
</dbReference>
<keyword evidence="3 7" id="KW-0808">Transferase</keyword>
<protein>
    <recommendedName>
        <fullName evidence="1">catechol O-methyltransferase</fullName>
        <ecNumber evidence="1">2.1.1.6</ecNumber>
    </recommendedName>
</protein>
<comment type="caution">
    <text evidence="7">The sequence shown here is derived from an EMBL/GenBank/DDBJ whole genome shotgun (WGS) entry which is preliminary data.</text>
</comment>
<dbReference type="PROSITE" id="PS51682">
    <property type="entry name" value="SAM_OMT_I"/>
    <property type="match status" value="1"/>
</dbReference>
<dbReference type="EMBL" id="JABCIY010000189">
    <property type="protein sequence ID" value="KAF7189410.1"/>
    <property type="molecule type" value="Genomic_DNA"/>
</dbReference>
<dbReference type="Gene3D" id="3.40.50.150">
    <property type="entry name" value="Vaccinia Virus protein VP39"/>
    <property type="match status" value="1"/>
</dbReference>
<dbReference type="InterPro" id="IPR029063">
    <property type="entry name" value="SAM-dependent_MTases_sf"/>
</dbReference>
<reference evidence="7" key="1">
    <citation type="submission" date="2020-04" db="EMBL/GenBank/DDBJ databases">
        <title>Draft genome resource of the tomato pathogen Pseudocercospora fuligena.</title>
        <authorList>
            <person name="Zaccaron A."/>
        </authorList>
    </citation>
    <scope>NUCLEOTIDE SEQUENCE</scope>
    <source>
        <strain evidence="7">PF001</strain>
    </source>
</reference>
<dbReference type="GO" id="GO:0006584">
    <property type="term" value="P:catecholamine metabolic process"/>
    <property type="evidence" value="ECO:0007669"/>
    <property type="project" value="UniProtKB-KW"/>
</dbReference>
<keyword evidence="2 7" id="KW-0489">Methyltransferase</keyword>
<evidence type="ECO:0000313" key="9">
    <source>
        <dbReference type="Proteomes" id="UP000660729"/>
    </source>
</evidence>
<dbReference type="EC" id="2.1.1.6" evidence="1"/>
<organism evidence="7 9">
    <name type="scientific">Pseudocercospora fuligena</name>
    <dbReference type="NCBI Taxonomy" id="685502"/>
    <lineage>
        <taxon>Eukaryota</taxon>
        <taxon>Fungi</taxon>
        <taxon>Dikarya</taxon>
        <taxon>Ascomycota</taxon>
        <taxon>Pezizomycotina</taxon>
        <taxon>Dothideomycetes</taxon>
        <taxon>Dothideomycetidae</taxon>
        <taxon>Mycosphaerellales</taxon>
        <taxon>Mycosphaerellaceae</taxon>
        <taxon>Pseudocercospora</taxon>
    </lineage>
</organism>
<evidence type="ECO:0000256" key="4">
    <source>
        <dbReference type="ARBA" id="ARBA00022691"/>
    </source>
</evidence>
<evidence type="ECO:0000256" key="6">
    <source>
        <dbReference type="ARBA" id="ARBA00023453"/>
    </source>
</evidence>
<evidence type="ECO:0000256" key="1">
    <source>
        <dbReference type="ARBA" id="ARBA00012880"/>
    </source>
</evidence>
<evidence type="ECO:0000256" key="5">
    <source>
        <dbReference type="ARBA" id="ARBA00022939"/>
    </source>
</evidence>
<dbReference type="PANTHER" id="PTHR43836:SF2">
    <property type="entry name" value="CATECHOL O-METHYLTRANSFERASE 1-RELATED"/>
    <property type="match status" value="1"/>
</dbReference>
<accession>A0A8H6VJU6</accession>
<evidence type="ECO:0000313" key="8">
    <source>
        <dbReference type="EMBL" id="KAF7189476.1"/>
    </source>
</evidence>
<dbReference type="PANTHER" id="PTHR43836">
    <property type="entry name" value="CATECHOL O-METHYLTRANSFERASE 1-RELATED"/>
    <property type="match status" value="1"/>
</dbReference>
<dbReference type="Proteomes" id="UP000660729">
    <property type="component" value="Unassembled WGS sequence"/>
</dbReference>
<dbReference type="Pfam" id="PF01596">
    <property type="entry name" value="Methyltransf_3"/>
    <property type="match status" value="1"/>
</dbReference>
<dbReference type="EMBL" id="JABCIY010000185">
    <property type="protein sequence ID" value="KAF7189476.1"/>
    <property type="molecule type" value="Genomic_DNA"/>
</dbReference>
<comment type="similarity">
    <text evidence="6">Belongs to the class I-like SAM-binding methyltransferase superfamily. Cation-dependent O-methyltransferase family.</text>
</comment>
<evidence type="ECO:0000256" key="2">
    <source>
        <dbReference type="ARBA" id="ARBA00022603"/>
    </source>
</evidence>
<dbReference type="InterPro" id="IPR002935">
    <property type="entry name" value="SAM_O-MeTrfase"/>
</dbReference>